<sequence length="127" mass="13715">MSDTTNDTEKRELGQDFMPKFDAQGLLTAVVLDDSTSSPLMVAFMNEEALAATRESGIAHFYSRSRGTLWKKGETSGNVLTVKSILVDCDQDALVLRCTAAGPACHTGATSCFYRKLEGDTLFPAIS</sequence>
<keyword evidence="10" id="KW-0028">Amino-acid biosynthesis</keyword>
<dbReference type="PANTHER" id="PTHR42945">
    <property type="entry name" value="HISTIDINE BIOSYNTHESIS BIFUNCTIONAL PROTEIN"/>
    <property type="match status" value="1"/>
</dbReference>
<dbReference type="SUPFAM" id="SSF141734">
    <property type="entry name" value="HisI-like"/>
    <property type="match status" value="1"/>
</dbReference>
<evidence type="ECO:0000313" key="15">
    <source>
        <dbReference type="Proteomes" id="UP000442714"/>
    </source>
</evidence>
<comment type="catalytic activity">
    <reaction evidence="1">
        <text>1-(5-phospho-beta-D-ribosyl)-5'-AMP + H2O = 1-(5-phospho-beta-D-ribosyl)-5-[(5-phospho-beta-D-ribosylamino)methylideneamino]imidazole-4-carboxamide</text>
        <dbReference type="Rhea" id="RHEA:20049"/>
        <dbReference type="ChEBI" id="CHEBI:15377"/>
        <dbReference type="ChEBI" id="CHEBI:58435"/>
        <dbReference type="ChEBI" id="CHEBI:59457"/>
        <dbReference type="EC" id="3.5.4.19"/>
    </reaction>
</comment>
<comment type="pathway">
    <text evidence="3">Amino-acid biosynthesis; L-histidine biosynthesis; L-histidine from 5-phospho-alpha-D-ribose 1-diphosphate: step 3/9.</text>
</comment>
<dbReference type="Gene3D" id="3.10.20.810">
    <property type="entry name" value="Phosphoribosyl-AMP cyclohydrolase"/>
    <property type="match status" value="1"/>
</dbReference>
<name>A0A844ZSC4_9SPHN</name>
<keyword evidence="11 14" id="KW-0378">Hydrolase</keyword>
<keyword evidence="15" id="KW-1185">Reference proteome</keyword>
<protein>
    <recommendedName>
        <fullName evidence="9">Histidine biosynthesis bifunctional protein HisIE</fullName>
        <ecNumber evidence="8">3.5.4.19</ecNumber>
        <ecNumber evidence="7">3.6.1.31</ecNumber>
    </recommendedName>
</protein>
<evidence type="ECO:0000256" key="1">
    <source>
        <dbReference type="ARBA" id="ARBA00000024"/>
    </source>
</evidence>
<feature type="domain" description="Phosphoribosyl-AMP cyclohydrolase" evidence="13">
    <location>
        <begin position="41"/>
        <end position="114"/>
    </location>
</feature>
<evidence type="ECO:0000313" key="14">
    <source>
        <dbReference type="EMBL" id="MXO90212.1"/>
    </source>
</evidence>
<evidence type="ECO:0000256" key="11">
    <source>
        <dbReference type="ARBA" id="ARBA00022801"/>
    </source>
</evidence>
<dbReference type="EC" id="3.6.1.31" evidence="7"/>
<comment type="caution">
    <text evidence="14">The sequence shown here is derived from an EMBL/GenBank/DDBJ whole genome shotgun (WGS) entry which is preliminary data.</text>
</comment>
<dbReference type="Proteomes" id="UP000442714">
    <property type="component" value="Unassembled WGS sequence"/>
</dbReference>
<dbReference type="GO" id="GO:0004636">
    <property type="term" value="F:phosphoribosyl-ATP diphosphatase activity"/>
    <property type="evidence" value="ECO:0007669"/>
    <property type="project" value="UniProtKB-EC"/>
</dbReference>
<evidence type="ECO:0000256" key="9">
    <source>
        <dbReference type="ARBA" id="ARBA00017720"/>
    </source>
</evidence>
<dbReference type="AlphaFoldDB" id="A0A844ZSC4"/>
<proteinExistence type="inferred from homology"/>
<dbReference type="EC" id="3.5.4.19" evidence="8"/>
<dbReference type="EMBL" id="WTYX01000001">
    <property type="protein sequence ID" value="MXO90212.1"/>
    <property type="molecule type" value="Genomic_DNA"/>
</dbReference>
<reference evidence="14 15" key="1">
    <citation type="submission" date="2019-12" db="EMBL/GenBank/DDBJ databases">
        <title>Genomic-based taxomic classification of the family Erythrobacteraceae.</title>
        <authorList>
            <person name="Xu L."/>
        </authorList>
    </citation>
    <scope>NUCLEOTIDE SEQUENCE [LARGE SCALE GENOMIC DNA]</scope>
    <source>
        <strain evidence="14 15">KCTC 52763</strain>
    </source>
</reference>
<dbReference type="PANTHER" id="PTHR42945:SF1">
    <property type="entry name" value="HISTIDINE BIOSYNTHESIS BIFUNCTIONAL PROTEIN HIS7"/>
    <property type="match status" value="1"/>
</dbReference>
<dbReference type="Pfam" id="PF01502">
    <property type="entry name" value="PRA-CH"/>
    <property type="match status" value="1"/>
</dbReference>
<dbReference type="OrthoDB" id="9795769at2"/>
<dbReference type="FunFam" id="3.10.20.810:FF:000001">
    <property type="entry name" value="Histidine biosynthesis bifunctional protein HisIE"/>
    <property type="match status" value="1"/>
</dbReference>
<evidence type="ECO:0000256" key="4">
    <source>
        <dbReference type="ARBA" id="ARBA00005204"/>
    </source>
</evidence>
<dbReference type="NCBIfam" id="NF000768">
    <property type="entry name" value="PRK00051.1"/>
    <property type="match status" value="1"/>
</dbReference>
<gene>
    <name evidence="14" type="primary">hisI</name>
    <name evidence="14" type="ORF">GRI41_05225</name>
</gene>
<evidence type="ECO:0000256" key="10">
    <source>
        <dbReference type="ARBA" id="ARBA00022605"/>
    </source>
</evidence>
<dbReference type="InterPro" id="IPR038019">
    <property type="entry name" value="PRib_AMP_CycHydrolase_sf"/>
</dbReference>
<comment type="similarity">
    <text evidence="5">In the C-terminal section; belongs to the PRA-PH family.</text>
</comment>
<comment type="similarity">
    <text evidence="6">In the N-terminal section; belongs to the PRA-CH family.</text>
</comment>
<dbReference type="GO" id="GO:0004635">
    <property type="term" value="F:phosphoribosyl-AMP cyclohydrolase activity"/>
    <property type="evidence" value="ECO:0007669"/>
    <property type="project" value="UniProtKB-EC"/>
</dbReference>
<dbReference type="InterPro" id="IPR002496">
    <property type="entry name" value="PRib_AMP_CycHydrolase_dom"/>
</dbReference>
<evidence type="ECO:0000256" key="6">
    <source>
        <dbReference type="ARBA" id="ARBA00008299"/>
    </source>
</evidence>
<evidence type="ECO:0000256" key="5">
    <source>
        <dbReference type="ARBA" id="ARBA00007731"/>
    </source>
</evidence>
<evidence type="ECO:0000256" key="3">
    <source>
        <dbReference type="ARBA" id="ARBA00005169"/>
    </source>
</evidence>
<keyword evidence="12" id="KW-0368">Histidine biosynthesis</keyword>
<dbReference type="RefSeq" id="WP_160603689.1">
    <property type="nucleotide sequence ID" value="NZ_WTYX01000001.1"/>
</dbReference>
<evidence type="ECO:0000256" key="2">
    <source>
        <dbReference type="ARBA" id="ARBA00001460"/>
    </source>
</evidence>
<evidence type="ECO:0000259" key="13">
    <source>
        <dbReference type="Pfam" id="PF01502"/>
    </source>
</evidence>
<evidence type="ECO:0000256" key="7">
    <source>
        <dbReference type="ARBA" id="ARBA00012414"/>
    </source>
</evidence>
<dbReference type="GO" id="GO:0000105">
    <property type="term" value="P:L-histidine biosynthetic process"/>
    <property type="evidence" value="ECO:0007669"/>
    <property type="project" value="UniProtKB-UniPathway"/>
</dbReference>
<evidence type="ECO:0000256" key="12">
    <source>
        <dbReference type="ARBA" id="ARBA00023102"/>
    </source>
</evidence>
<evidence type="ECO:0000256" key="8">
    <source>
        <dbReference type="ARBA" id="ARBA00012721"/>
    </source>
</evidence>
<accession>A0A844ZSC4</accession>
<comment type="pathway">
    <text evidence="4">Amino-acid biosynthesis; L-histidine biosynthesis; L-histidine from 5-phospho-alpha-D-ribose 1-diphosphate: step 2/9.</text>
</comment>
<organism evidence="14 15">
    <name type="scientific">Pontixanthobacter aquaemixtae</name>
    <dbReference type="NCBI Taxonomy" id="1958940"/>
    <lineage>
        <taxon>Bacteria</taxon>
        <taxon>Pseudomonadati</taxon>
        <taxon>Pseudomonadota</taxon>
        <taxon>Alphaproteobacteria</taxon>
        <taxon>Sphingomonadales</taxon>
        <taxon>Erythrobacteraceae</taxon>
        <taxon>Pontixanthobacter</taxon>
    </lineage>
</organism>
<dbReference type="UniPathway" id="UPA00031">
    <property type="reaction ID" value="UER00008"/>
</dbReference>
<comment type="catalytic activity">
    <reaction evidence="2">
        <text>1-(5-phospho-beta-D-ribosyl)-ATP + H2O = 1-(5-phospho-beta-D-ribosyl)-5'-AMP + diphosphate + H(+)</text>
        <dbReference type="Rhea" id="RHEA:22828"/>
        <dbReference type="ChEBI" id="CHEBI:15377"/>
        <dbReference type="ChEBI" id="CHEBI:15378"/>
        <dbReference type="ChEBI" id="CHEBI:33019"/>
        <dbReference type="ChEBI" id="CHEBI:59457"/>
        <dbReference type="ChEBI" id="CHEBI:73183"/>
        <dbReference type="EC" id="3.6.1.31"/>
    </reaction>
</comment>